<dbReference type="SUPFAM" id="SSF53067">
    <property type="entry name" value="Actin-like ATPase domain"/>
    <property type="match status" value="1"/>
</dbReference>
<dbReference type="Gene3D" id="3.30.420.40">
    <property type="match status" value="2"/>
</dbReference>
<dbReference type="PANTHER" id="PTHR18964:SF149">
    <property type="entry name" value="BIFUNCTIONAL UDP-N-ACETYLGLUCOSAMINE 2-EPIMERASE_N-ACETYLMANNOSAMINE KINASE"/>
    <property type="match status" value="1"/>
</dbReference>
<gene>
    <name evidence="4" type="ORF">OG469_03210</name>
</gene>
<name>A0ABZ1W1A0_9ACTN</name>
<evidence type="ECO:0000256" key="2">
    <source>
        <dbReference type="SAM" id="MobiDB-lite"/>
    </source>
</evidence>
<evidence type="ECO:0000259" key="3">
    <source>
        <dbReference type="Pfam" id="PF09339"/>
    </source>
</evidence>
<evidence type="ECO:0000313" key="5">
    <source>
        <dbReference type="Proteomes" id="UP001432014"/>
    </source>
</evidence>
<feature type="region of interest" description="Disordered" evidence="2">
    <location>
        <begin position="1"/>
        <end position="24"/>
    </location>
</feature>
<dbReference type="InterPro" id="IPR000600">
    <property type="entry name" value="ROK"/>
</dbReference>
<feature type="domain" description="HTH iclR-type" evidence="3">
    <location>
        <begin position="35"/>
        <end position="76"/>
    </location>
</feature>
<dbReference type="InterPro" id="IPR043129">
    <property type="entry name" value="ATPase_NBD"/>
</dbReference>
<dbReference type="SUPFAM" id="SSF46785">
    <property type="entry name" value="Winged helix' DNA-binding domain"/>
    <property type="match status" value="1"/>
</dbReference>
<dbReference type="PANTHER" id="PTHR18964">
    <property type="entry name" value="ROK (REPRESSOR, ORF, KINASE) FAMILY"/>
    <property type="match status" value="1"/>
</dbReference>
<dbReference type="InterPro" id="IPR036390">
    <property type="entry name" value="WH_DNA-bd_sf"/>
</dbReference>
<reference evidence="4 5" key="1">
    <citation type="submission" date="2022-10" db="EMBL/GenBank/DDBJ databases">
        <title>The complete genomes of actinobacterial strains from the NBC collection.</title>
        <authorList>
            <person name="Joergensen T.S."/>
            <person name="Alvarez Arevalo M."/>
            <person name="Sterndorff E.B."/>
            <person name="Faurdal D."/>
            <person name="Vuksanovic O."/>
            <person name="Mourched A.-S."/>
            <person name="Charusanti P."/>
            <person name="Shaw S."/>
            <person name="Blin K."/>
            <person name="Weber T."/>
        </authorList>
    </citation>
    <scope>NUCLEOTIDE SEQUENCE [LARGE SCALE GENOMIC DNA]</scope>
    <source>
        <strain evidence="4 5">NBC_01247</strain>
    </source>
</reference>
<organism evidence="4 5">
    <name type="scientific">Kitasatospora herbaricolor</name>
    <dbReference type="NCBI Taxonomy" id="68217"/>
    <lineage>
        <taxon>Bacteria</taxon>
        <taxon>Bacillati</taxon>
        <taxon>Actinomycetota</taxon>
        <taxon>Actinomycetes</taxon>
        <taxon>Kitasatosporales</taxon>
        <taxon>Streptomycetaceae</taxon>
        <taxon>Kitasatospora</taxon>
    </lineage>
</organism>
<sequence length="430" mass="45131">MRQEQRSTTRNGGGKSSYPEAADKASLRRNNLGVVLRHLRENGEQSRTRIASSTGLPKATVSVLVGDLIQRGLVREGELDRAGAVGRPHRMVDLDGRWICGVGAEIGVDHITVTAVNLRGAVVHEGRRALDVASLPPRAALTAVAELVTEGLRAVEKRGMGTVGVTLVSQGSVDAASGTVRVATNFGWHDVRAADELRALLGPGCPPVLVENDATSGALAEYVAVRGTDIHELVYVSGGIGVGGAGVSGGNLLSGSEIGHMKLDRLDRPCACGRTGCWELAVGLQTFLDAAADPADRVHDRSVDLAERLEELLARAEAGEPRTLAALAMIAADLSLGLSVLVDVLNPSRIVLGGYFAVFGRYLVDEAQQFVDRRRISPAAPRVVVAASTLGLSNAAQGGAHLTLEPLFNDPSGVRVRATITHDESDTEQA</sequence>
<dbReference type="RefSeq" id="WP_329500861.1">
    <property type="nucleotide sequence ID" value="NZ_CP108460.1"/>
</dbReference>
<dbReference type="Gene3D" id="1.10.10.10">
    <property type="entry name" value="Winged helix-like DNA-binding domain superfamily/Winged helix DNA-binding domain"/>
    <property type="match status" value="1"/>
</dbReference>
<comment type="similarity">
    <text evidence="1">Belongs to the ROK (NagC/XylR) family.</text>
</comment>
<accession>A0ABZ1W1A0</accession>
<evidence type="ECO:0000313" key="4">
    <source>
        <dbReference type="EMBL" id="WUS54602.1"/>
    </source>
</evidence>
<evidence type="ECO:0000256" key="1">
    <source>
        <dbReference type="ARBA" id="ARBA00006479"/>
    </source>
</evidence>
<dbReference type="InterPro" id="IPR036388">
    <property type="entry name" value="WH-like_DNA-bd_sf"/>
</dbReference>
<dbReference type="EMBL" id="CP108482">
    <property type="protein sequence ID" value="WUS54602.1"/>
    <property type="molecule type" value="Genomic_DNA"/>
</dbReference>
<protein>
    <submittedName>
        <fullName evidence="4">ROK family transcriptional regulator</fullName>
    </submittedName>
</protein>
<dbReference type="InterPro" id="IPR005471">
    <property type="entry name" value="Tscrpt_reg_IclR_N"/>
</dbReference>
<dbReference type="Pfam" id="PF09339">
    <property type="entry name" value="HTH_IclR"/>
    <property type="match status" value="1"/>
</dbReference>
<keyword evidence="5" id="KW-1185">Reference proteome</keyword>
<dbReference type="Pfam" id="PF00480">
    <property type="entry name" value="ROK"/>
    <property type="match status" value="1"/>
</dbReference>
<dbReference type="Proteomes" id="UP001432014">
    <property type="component" value="Chromosome"/>
</dbReference>
<proteinExistence type="inferred from homology"/>